<dbReference type="EMBL" id="BQNB010013302">
    <property type="protein sequence ID" value="GJT14307.1"/>
    <property type="molecule type" value="Genomic_DNA"/>
</dbReference>
<reference evidence="2" key="1">
    <citation type="journal article" date="2022" name="Int. J. Mol. Sci.">
        <title>Draft Genome of Tanacetum Coccineum: Genomic Comparison of Closely Related Tanacetum-Family Plants.</title>
        <authorList>
            <person name="Yamashiro T."/>
            <person name="Shiraishi A."/>
            <person name="Nakayama K."/>
            <person name="Satake H."/>
        </authorList>
    </citation>
    <scope>NUCLEOTIDE SEQUENCE</scope>
</reference>
<protein>
    <submittedName>
        <fullName evidence="2">Uncharacterized protein</fullName>
    </submittedName>
</protein>
<feature type="region of interest" description="Disordered" evidence="1">
    <location>
        <begin position="55"/>
        <end position="91"/>
    </location>
</feature>
<evidence type="ECO:0000313" key="3">
    <source>
        <dbReference type="Proteomes" id="UP001151760"/>
    </source>
</evidence>
<name>A0ABQ5BKK1_9ASTR</name>
<evidence type="ECO:0000313" key="2">
    <source>
        <dbReference type="EMBL" id="GJT14307.1"/>
    </source>
</evidence>
<proteinExistence type="predicted"/>
<organism evidence="2 3">
    <name type="scientific">Tanacetum coccineum</name>
    <dbReference type="NCBI Taxonomy" id="301880"/>
    <lineage>
        <taxon>Eukaryota</taxon>
        <taxon>Viridiplantae</taxon>
        <taxon>Streptophyta</taxon>
        <taxon>Embryophyta</taxon>
        <taxon>Tracheophyta</taxon>
        <taxon>Spermatophyta</taxon>
        <taxon>Magnoliopsida</taxon>
        <taxon>eudicotyledons</taxon>
        <taxon>Gunneridae</taxon>
        <taxon>Pentapetalae</taxon>
        <taxon>asterids</taxon>
        <taxon>campanulids</taxon>
        <taxon>Asterales</taxon>
        <taxon>Asteraceae</taxon>
        <taxon>Asteroideae</taxon>
        <taxon>Anthemideae</taxon>
        <taxon>Anthemidinae</taxon>
        <taxon>Tanacetum</taxon>
    </lineage>
</organism>
<gene>
    <name evidence="2" type="ORF">Tco_0861349</name>
</gene>
<evidence type="ECO:0000256" key="1">
    <source>
        <dbReference type="SAM" id="MobiDB-lite"/>
    </source>
</evidence>
<accession>A0ABQ5BKK1</accession>
<dbReference type="Proteomes" id="UP001151760">
    <property type="component" value="Unassembled WGS sequence"/>
</dbReference>
<reference evidence="2" key="2">
    <citation type="submission" date="2022-01" db="EMBL/GenBank/DDBJ databases">
        <authorList>
            <person name="Yamashiro T."/>
            <person name="Shiraishi A."/>
            <person name="Satake H."/>
            <person name="Nakayama K."/>
        </authorList>
    </citation>
    <scope>NUCLEOTIDE SEQUENCE</scope>
</reference>
<keyword evidence="3" id="KW-1185">Reference proteome</keyword>
<comment type="caution">
    <text evidence="2">The sequence shown here is derived from an EMBL/GenBank/DDBJ whole genome shotgun (WGS) entry which is preliminary data.</text>
</comment>
<sequence length="91" mass="10204">MRSVRKSLGIPRRMELYASMAGVGYPVMAHLPEAALLSEKLSSPVLLDRSWESLNPQSRTNTIDDRENRTKSSKGIQPLVIRQKSYADSES</sequence>